<organism evidence="7 8">
    <name type="scientific">Pocillopora meandrina</name>
    <dbReference type="NCBI Taxonomy" id="46732"/>
    <lineage>
        <taxon>Eukaryota</taxon>
        <taxon>Metazoa</taxon>
        <taxon>Cnidaria</taxon>
        <taxon>Anthozoa</taxon>
        <taxon>Hexacorallia</taxon>
        <taxon>Scleractinia</taxon>
        <taxon>Astrocoeniina</taxon>
        <taxon>Pocilloporidae</taxon>
        <taxon>Pocillopora</taxon>
    </lineage>
</organism>
<evidence type="ECO:0000256" key="1">
    <source>
        <dbReference type="ARBA" id="ARBA00022723"/>
    </source>
</evidence>
<dbReference type="AlphaFoldDB" id="A0AAU9W874"/>
<evidence type="ECO:0000313" key="8">
    <source>
        <dbReference type="Proteomes" id="UP001159428"/>
    </source>
</evidence>
<dbReference type="PROSITE" id="PS50950">
    <property type="entry name" value="ZF_THAP"/>
    <property type="match status" value="1"/>
</dbReference>
<keyword evidence="2 5" id="KW-0863">Zinc-finger</keyword>
<keyword evidence="4 5" id="KW-0238">DNA-binding</keyword>
<evidence type="ECO:0000313" key="7">
    <source>
        <dbReference type="EMBL" id="CAH3107898.1"/>
    </source>
</evidence>
<evidence type="ECO:0000256" key="3">
    <source>
        <dbReference type="ARBA" id="ARBA00022833"/>
    </source>
</evidence>
<dbReference type="GO" id="GO:0003677">
    <property type="term" value="F:DNA binding"/>
    <property type="evidence" value="ECO:0007669"/>
    <property type="project" value="UniProtKB-UniRule"/>
</dbReference>
<reference evidence="7 8" key="1">
    <citation type="submission" date="2022-05" db="EMBL/GenBank/DDBJ databases">
        <authorList>
            <consortium name="Genoscope - CEA"/>
            <person name="William W."/>
        </authorList>
    </citation>
    <scope>NUCLEOTIDE SEQUENCE [LARGE SCALE GENOMIC DNA]</scope>
</reference>
<dbReference type="EMBL" id="CALNXJ010000011">
    <property type="protein sequence ID" value="CAH3107898.1"/>
    <property type="molecule type" value="Genomic_DNA"/>
</dbReference>
<keyword evidence="3" id="KW-0862">Zinc</keyword>
<dbReference type="Pfam" id="PF05485">
    <property type="entry name" value="THAP"/>
    <property type="match status" value="1"/>
</dbReference>
<evidence type="ECO:0000256" key="5">
    <source>
        <dbReference type="PROSITE-ProRule" id="PRU00309"/>
    </source>
</evidence>
<keyword evidence="1" id="KW-0479">Metal-binding</keyword>
<protein>
    <recommendedName>
        <fullName evidence="6">THAP-type domain-containing protein</fullName>
    </recommendedName>
</protein>
<evidence type="ECO:0000259" key="6">
    <source>
        <dbReference type="PROSITE" id="PS50950"/>
    </source>
</evidence>
<proteinExistence type="predicted"/>
<accession>A0AAU9W874</accession>
<dbReference type="InterPro" id="IPR006612">
    <property type="entry name" value="THAP_Znf"/>
</dbReference>
<name>A0AAU9W874_9CNID</name>
<evidence type="ECO:0000256" key="2">
    <source>
        <dbReference type="ARBA" id="ARBA00022771"/>
    </source>
</evidence>
<dbReference type="SUPFAM" id="SSF57716">
    <property type="entry name" value="Glucocorticoid receptor-like (DNA-binding domain)"/>
    <property type="match status" value="1"/>
</dbReference>
<sequence>MVKRCVVQFCTDSNKTGHTMQIFPNEANLKRQFVKFVRVKIANFVEPFERSVVCSSHFSSWCCTDDSGLTRSKLFGSIKTTHTLSSSKVRGQQRKILFTAQDSTATLKCLPRYPQHQRTSYL</sequence>
<gene>
    <name evidence="7" type="ORF">PMEA_00002997</name>
</gene>
<feature type="domain" description="THAP-type" evidence="6">
    <location>
        <begin position="1"/>
        <end position="82"/>
    </location>
</feature>
<comment type="caution">
    <text evidence="7">The sequence shown here is derived from an EMBL/GenBank/DDBJ whole genome shotgun (WGS) entry which is preliminary data.</text>
</comment>
<dbReference type="GO" id="GO:0008270">
    <property type="term" value="F:zinc ion binding"/>
    <property type="evidence" value="ECO:0007669"/>
    <property type="project" value="UniProtKB-KW"/>
</dbReference>
<keyword evidence="8" id="KW-1185">Reference proteome</keyword>
<evidence type="ECO:0000256" key="4">
    <source>
        <dbReference type="ARBA" id="ARBA00023125"/>
    </source>
</evidence>
<dbReference type="Proteomes" id="UP001159428">
    <property type="component" value="Unassembled WGS sequence"/>
</dbReference>